<dbReference type="eggNOG" id="KOG0622">
    <property type="taxonomic scope" value="Eukaryota"/>
</dbReference>
<evidence type="ECO:0000256" key="3">
    <source>
        <dbReference type="ARBA" id="ARBA00022898"/>
    </source>
</evidence>
<dbReference type="STRING" id="578462.A0A0L0T1P1"/>
<dbReference type="AlphaFoldDB" id="A0A0L0T1P1"/>
<keyword evidence="3" id="KW-0663">Pyridoxal phosphate</keyword>
<protein>
    <recommendedName>
        <fullName evidence="5">Orn/DAP/Arg decarboxylase 2 N-terminal domain-containing protein</fullName>
    </recommendedName>
</protein>
<dbReference type="PANTHER" id="PTHR11482:SF6">
    <property type="entry name" value="ORNITHINE DECARBOXYLASE 1-RELATED"/>
    <property type="match status" value="1"/>
</dbReference>
<gene>
    <name evidence="6" type="ORF">AMAG_19732</name>
</gene>
<evidence type="ECO:0000256" key="2">
    <source>
        <dbReference type="ARBA" id="ARBA00008872"/>
    </source>
</evidence>
<dbReference type="InterPro" id="IPR002433">
    <property type="entry name" value="Orn_de-COase"/>
</dbReference>
<dbReference type="Gene3D" id="3.20.20.10">
    <property type="entry name" value="Alanine racemase"/>
    <property type="match status" value="1"/>
</dbReference>
<organism evidence="6 7">
    <name type="scientific">Allomyces macrogynus (strain ATCC 38327)</name>
    <name type="common">Allomyces javanicus var. macrogynus</name>
    <dbReference type="NCBI Taxonomy" id="578462"/>
    <lineage>
        <taxon>Eukaryota</taxon>
        <taxon>Fungi</taxon>
        <taxon>Fungi incertae sedis</taxon>
        <taxon>Blastocladiomycota</taxon>
        <taxon>Blastocladiomycetes</taxon>
        <taxon>Blastocladiales</taxon>
        <taxon>Blastocladiaceae</taxon>
        <taxon>Allomyces</taxon>
    </lineage>
</organism>
<proteinExistence type="inferred from homology"/>
<dbReference type="Proteomes" id="UP000054350">
    <property type="component" value="Unassembled WGS sequence"/>
</dbReference>
<evidence type="ECO:0000259" key="5">
    <source>
        <dbReference type="Pfam" id="PF02784"/>
    </source>
</evidence>
<dbReference type="Pfam" id="PF02784">
    <property type="entry name" value="Orn_Arg_deC_N"/>
    <property type="match status" value="1"/>
</dbReference>
<dbReference type="SUPFAM" id="SSF51419">
    <property type="entry name" value="PLP-binding barrel"/>
    <property type="match status" value="1"/>
</dbReference>
<keyword evidence="4" id="KW-0456">Lyase</keyword>
<dbReference type="GO" id="GO:0033387">
    <property type="term" value="P:putrescine biosynthetic process from arginine, via ornithine"/>
    <property type="evidence" value="ECO:0007669"/>
    <property type="project" value="TreeGrafter"/>
</dbReference>
<sequence length="197" mass="21244">MSIPSPNVGDRCNCDQHPQLSATFDDESTTCELHGPPLPAATAVVNKPTTGPATVAAIPHTKPAPALLRDILAAQLQQQPAVDDTSILVADVGHVYRQYNQWREYLPIMEPFYAVKCKVAPVILELLMRAGAGFIASKWELDQVLAAGANPAKIMNAKPNKPVSYLRQAAASGVRLMTFDTVGELHKITRTRCSSCA</sequence>
<name>A0A0L0T1P1_ALLM3</name>
<evidence type="ECO:0000313" key="7">
    <source>
        <dbReference type="Proteomes" id="UP000054350"/>
    </source>
</evidence>
<dbReference type="VEuPathDB" id="FungiDB:AMAG_19732"/>
<dbReference type="InterPro" id="IPR022644">
    <property type="entry name" value="De-COase2_N"/>
</dbReference>
<evidence type="ECO:0000256" key="1">
    <source>
        <dbReference type="ARBA" id="ARBA00001933"/>
    </source>
</evidence>
<dbReference type="PANTHER" id="PTHR11482">
    <property type="entry name" value="ARGININE/DIAMINOPIMELATE/ORNITHINE DECARBOXYLASE"/>
    <property type="match status" value="1"/>
</dbReference>
<dbReference type="EMBL" id="GG745357">
    <property type="protein sequence ID" value="KNE68489.1"/>
    <property type="molecule type" value="Genomic_DNA"/>
</dbReference>
<evidence type="ECO:0000313" key="6">
    <source>
        <dbReference type="EMBL" id="KNE68489.1"/>
    </source>
</evidence>
<dbReference type="GO" id="GO:0004586">
    <property type="term" value="F:ornithine decarboxylase activity"/>
    <property type="evidence" value="ECO:0007669"/>
    <property type="project" value="TreeGrafter"/>
</dbReference>
<dbReference type="GO" id="GO:0005737">
    <property type="term" value="C:cytoplasm"/>
    <property type="evidence" value="ECO:0007669"/>
    <property type="project" value="TreeGrafter"/>
</dbReference>
<comment type="similarity">
    <text evidence="2">Belongs to the Orn/Lys/Arg decarboxylase class-II family.</text>
</comment>
<evidence type="ECO:0000256" key="4">
    <source>
        <dbReference type="ARBA" id="ARBA00023239"/>
    </source>
</evidence>
<dbReference type="InterPro" id="IPR029066">
    <property type="entry name" value="PLP-binding_barrel"/>
</dbReference>
<comment type="cofactor">
    <cofactor evidence="1">
        <name>pyridoxal 5'-phosphate</name>
        <dbReference type="ChEBI" id="CHEBI:597326"/>
    </cofactor>
</comment>
<dbReference type="PRINTS" id="PR01182">
    <property type="entry name" value="ORNDCRBXLASE"/>
</dbReference>
<dbReference type="OrthoDB" id="5034579at2759"/>
<reference evidence="6 7" key="1">
    <citation type="submission" date="2009-11" db="EMBL/GenBank/DDBJ databases">
        <title>Annotation of Allomyces macrogynus ATCC 38327.</title>
        <authorList>
            <consortium name="The Broad Institute Genome Sequencing Platform"/>
            <person name="Russ C."/>
            <person name="Cuomo C."/>
            <person name="Burger G."/>
            <person name="Gray M.W."/>
            <person name="Holland P.W.H."/>
            <person name="King N."/>
            <person name="Lang F.B.F."/>
            <person name="Roger A.J."/>
            <person name="Ruiz-Trillo I."/>
            <person name="Young S.K."/>
            <person name="Zeng Q."/>
            <person name="Gargeya S."/>
            <person name="Fitzgerald M."/>
            <person name="Haas B."/>
            <person name="Abouelleil A."/>
            <person name="Alvarado L."/>
            <person name="Arachchi H.M."/>
            <person name="Berlin A."/>
            <person name="Chapman S.B."/>
            <person name="Gearin G."/>
            <person name="Goldberg J."/>
            <person name="Griggs A."/>
            <person name="Gujja S."/>
            <person name="Hansen M."/>
            <person name="Heiman D."/>
            <person name="Howarth C."/>
            <person name="Larimer J."/>
            <person name="Lui A."/>
            <person name="MacDonald P.J.P."/>
            <person name="McCowen C."/>
            <person name="Montmayeur A."/>
            <person name="Murphy C."/>
            <person name="Neiman D."/>
            <person name="Pearson M."/>
            <person name="Priest M."/>
            <person name="Roberts A."/>
            <person name="Saif S."/>
            <person name="Shea T."/>
            <person name="Sisk P."/>
            <person name="Stolte C."/>
            <person name="Sykes S."/>
            <person name="Wortman J."/>
            <person name="Nusbaum C."/>
            <person name="Birren B."/>
        </authorList>
    </citation>
    <scope>NUCLEOTIDE SEQUENCE [LARGE SCALE GENOMIC DNA]</scope>
    <source>
        <strain evidence="6 7">ATCC 38327</strain>
    </source>
</reference>
<accession>A0A0L0T1P1</accession>
<reference evidence="7" key="2">
    <citation type="submission" date="2009-11" db="EMBL/GenBank/DDBJ databases">
        <title>The Genome Sequence of Allomyces macrogynus strain ATCC 38327.</title>
        <authorList>
            <consortium name="The Broad Institute Genome Sequencing Platform"/>
            <person name="Russ C."/>
            <person name="Cuomo C."/>
            <person name="Shea T."/>
            <person name="Young S.K."/>
            <person name="Zeng Q."/>
            <person name="Koehrsen M."/>
            <person name="Haas B."/>
            <person name="Borodovsky M."/>
            <person name="Guigo R."/>
            <person name="Alvarado L."/>
            <person name="Berlin A."/>
            <person name="Borenstein D."/>
            <person name="Chen Z."/>
            <person name="Engels R."/>
            <person name="Freedman E."/>
            <person name="Gellesch M."/>
            <person name="Goldberg J."/>
            <person name="Griggs A."/>
            <person name="Gujja S."/>
            <person name="Heiman D."/>
            <person name="Hepburn T."/>
            <person name="Howarth C."/>
            <person name="Jen D."/>
            <person name="Larson L."/>
            <person name="Lewis B."/>
            <person name="Mehta T."/>
            <person name="Park D."/>
            <person name="Pearson M."/>
            <person name="Roberts A."/>
            <person name="Saif S."/>
            <person name="Shenoy N."/>
            <person name="Sisk P."/>
            <person name="Stolte C."/>
            <person name="Sykes S."/>
            <person name="Walk T."/>
            <person name="White J."/>
            <person name="Yandava C."/>
            <person name="Burger G."/>
            <person name="Gray M.W."/>
            <person name="Holland P.W.H."/>
            <person name="King N."/>
            <person name="Lang F.B.F."/>
            <person name="Roger A.J."/>
            <person name="Ruiz-Trillo I."/>
            <person name="Lander E."/>
            <person name="Nusbaum C."/>
        </authorList>
    </citation>
    <scope>NUCLEOTIDE SEQUENCE [LARGE SCALE GENOMIC DNA]</scope>
    <source>
        <strain evidence="7">ATCC 38327</strain>
    </source>
</reference>
<keyword evidence="7" id="KW-1185">Reference proteome</keyword>
<feature type="domain" description="Orn/DAP/Arg decarboxylase 2 N-terminal" evidence="5">
    <location>
        <begin position="93"/>
        <end position="191"/>
    </location>
</feature>